<dbReference type="OrthoDB" id="5561551at2"/>
<dbReference type="AlphaFoldDB" id="A0A9Q9IIB5"/>
<dbReference type="Gene3D" id="3.40.50.1110">
    <property type="entry name" value="SGNH hydrolase"/>
    <property type="match status" value="1"/>
</dbReference>
<dbReference type="Pfam" id="PF13472">
    <property type="entry name" value="Lipase_GDSL_2"/>
    <property type="match status" value="1"/>
</dbReference>
<evidence type="ECO:0000256" key="1">
    <source>
        <dbReference type="SAM" id="SignalP"/>
    </source>
</evidence>
<organism evidence="3 4">
    <name type="scientific">Dactylosporangium aurantiacum</name>
    <dbReference type="NCBI Taxonomy" id="35754"/>
    <lineage>
        <taxon>Bacteria</taxon>
        <taxon>Bacillati</taxon>
        <taxon>Actinomycetota</taxon>
        <taxon>Actinomycetes</taxon>
        <taxon>Micromonosporales</taxon>
        <taxon>Micromonosporaceae</taxon>
        <taxon>Dactylosporangium</taxon>
    </lineage>
</organism>
<proteinExistence type="predicted"/>
<dbReference type="PANTHER" id="PTHR21325">
    <property type="entry name" value="PHOSPHOLIPASE B, PLB1"/>
    <property type="match status" value="1"/>
</dbReference>
<evidence type="ECO:0000259" key="2">
    <source>
        <dbReference type="Pfam" id="PF13472"/>
    </source>
</evidence>
<name>A0A9Q9IIB5_9ACTN</name>
<keyword evidence="4" id="KW-1185">Reference proteome</keyword>
<dbReference type="SUPFAM" id="SSF52266">
    <property type="entry name" value="SGNH hydrolase"/>
    <property type="match status" value="1"/>
</dbReference>
<dbReference type="InterPro" id="IPR036514">
    <property type="entry name" value="SGNH_hydro_sf"/>
</dbReference>
<dbReference type="InterPro" id="IPR013830">
    <property type="entry name" value="SGNH_hydro"/>
</dbReference>
<evidence type="ECO:0000313" key="4">
    <source>
        <dbReference type="Proteomes" id="UP001058003"/>
    </source>
</evidence>
<evidence type="ECO:0000313" key="3">
    <source>
        <dbReference type="EMBL" id="UWZ56699.1"/>
    </source>
</evidence>
<reference evidence="3" key="1">
    <citation type="submission" date="2021-04" db="EMBL/GenBank/DDBJ databases">
        <title>Dactylosporangium aurantiacum NRRL B-8018 full assembly.</title>
        <authorList>
            <person name="Hartkoorn R.C."/>
            <person name="Beaudoing E."/>
            <person name="Hot D."/>
        </authorList>
    </citation>
    <scope>NUCLEOTIDE SEQUENCE</scope>
    <source>
        <strain evidence="3">NRRL B-8018</strain>
    </source>
</reference>
<dbReference type="EMBL" id="CP073767">
    <property type="protein sequence ID" value="UWZ56699.1"/>
    <property type="molecule type" value="Genomic_DNA"/>
</dbReference>
<protein>
    <submittedName>
        <fullName evidence="3">SGNH/GDSL hydrolase family protein</fullName>
    </submittedName>
</protein>
<dbReference type="Proteomes" id="UP001058003">
    <property type="component" value="Chromosome"/>
</dbReference>
<keyword evidence="3" id="KW-0378">Hydrolase</keyword>
<dbReference type="GO" id="GO:0004620">
    <property type="term" value="F:phospholipase activity"/>
    <property type="evidence" value="ECO:0007669"/>
    <property type="project" value="InterPro"/>
</dbReference>
<feature type="chain" id="PRO_5040345613" evidence="1">
    <location>
        <begin position="20"/>
        <end position="280"/>
    </location>
</feature>
<feature type="domain" description="SGNH hydrolase-type esterase" evidence="2">
    <location>
        <begin position="43"/>
        <end position="266"/>
    </location>
</feature>
<dbReference type="KEGG" id="daur:Daura_11295"/>
<accession>A0A9Q9IIB5</accession>
<gene>
    <name evidence="3" type="ORF">Daura_11295</name>
</gene>
<feature type="signal peptide" evidence="1">
    <location>
        <begin position="1"/>
        <end position="19"/>
    </location>
</feature>
<keyword evidence="1" id="KW-0732">Signal</keyword>
<dbReference type="PROSITE" id="PS51257">
    <property type="entry name" value="PROKAR_LIPOPROTEIN"/>
    <property type="match status" value="1"/>
</dbReference>
<dbReference type="PANTHER" id="PTHR21325:SF31">
    <property type="entry name" value="GH22081P-RELATED"/>
    <property type="match status" value="1"/>
</dbReference>
<sequence>MRERWWVFVLAGLAALALACEGGTAVPAPTGAPGGGGLTAMAALGDSITTAFASCLAPAPCPRNSWSTGDGTRIDSHYRRLLKANPGLKDHAHNAAQGSARADALAGQARAAVGAKAGYVTILVGANDACRPGIADMTAPETFRRQVDDALAVLKRGLPQARVLVASIPDVHRLWEIGHTRDVAVKAWSLGICQSLLAAPTSTAPADVARRRAFRERVDAYNAELVAACKAYGPRCRHDGGAAHRVAFTLDMVAAQDFFHPNAAGQNALAKATWLGPPDW</sequence>
<dbReference type="RefSeq" id="WP_033361301.1">
    <property type="nucleotide sequence ID" value="NZ_CP073767.1"/>
</dbReference>
<dbReference type="InterPro" id="IPR038885">
    <property type="entry name" value="PLB1"/>
</dbReference>